<dbReference type="EMBL" id="CP144090">
    <property type="protein sequence ID" value="WWD09170.1"/>
    <property type="molecule type" value="Genomic_DNA"/>
</dbReference>
<dbReference type="Proteomes" id="UP001358614">
    <property type="component" value="Chromosome 2"/>
</dbReference>
<sequence length="364" mass="41350">MPPIRRDANTSSTHRTITNNTDLWRQYTSREQSYNLISRSHEIRSPSHADTTTSFNIQDHFPPSHIATQPYNDFRVRGIATNPSTGSTAIVLVKRSDGPPATENSERPRATATLQAEDAINTLCTVLKSIPSQGRMTDGVRFKYDDRSVEAFRGDTQRNTWSAIISDRDLPKDRLIGRYTVKVPDDKDRSAFDQYFNQIASSAIAISPAMEMDLETEEEKDAEVVQKKMSSLSIDHFESSVQKVNQSINNWTRDTGYDHNLVGHHHFTLNQVATDTLRETNASINGFFDLLWVPKLKNWNAFHQFEIANSIGTALPVDVNGHRRITDFTAWTQSQDGRTSVLVKQRPHEENEGDRISWFQIGEK</sequence>
<feature type="compositionally biased region" description="Polar residues" evidence="1">
    <location>
        <begin position="48"/>
        <end position="57"/>
    </location>
</feature>
<reference evidence="2 3" key="1">
    <citation type="submission" date="2024-01" db="EMBL/GenBank/DDBJ databases">
        <title>Comparative genomics of Cryptococcus and Kwoniella reveals pathogenesis evolution and contrasting modes of karyotype evolution via chromosome fusion or intercentromeric recombination.</title>
        <authorList>
            <person name="Coelho M.A."/>
            <person name="David-Palma M."/>
            <person name="Shea T."/>
            <person name="Bowers K."/>
            <person name="McGinley-Smith S."/>
            <person name="Mohammad A.W."/>
            <person name="Gnirke A."/>
            <person name="Yurkov A.M."/>
            <person name="Nowrousian M."/>
            <person name="Sun S."/>
            <person name="Cuomo C.A."/>
            <person name="Heitman J."/>
        </authorList>
    </citation>
    <scope>NUCLEOTIDE SEQUENCE [LARGE SCALE GENOMIC DNA]</scope>
    <source>
        <strain evidence="2 3">PYCC6329</strain>
    </source>
</reference>
<protein>
    <submittedName>
        <fullName evidence="2">Uncharacterized protein</fullName>
    </submittedName>
</protein>
<proteinExistence type="predicted"/>
<gene>
    <name evidence="2" type="ORF">V865_007292</name>
</gene>
<dbReference type="RefSeq" id="XP_066087137.1">
    <property type="nucleotide sequence ID" value="XM_066231040.1"/>
</dbReference>
<dbReference type="KEGG" id="ker:91106093"/>
<evidence type="ECO:0000256" key="1">
    <source>
        <dbReference type="SAM" id="MobiDB-lite"/>
    </source>
</evidence>
<dbReference type="AlphaFoldDB" id="A0AAX4KRX9"/>
<evidence type="ECO:0000313" key="3">
    <source>
        <dbReference type="Proteomes" id="UP001358614"/>
    </source>
</evidence>
<feature type="region of interest" description="Disordered" evidence="1">
    <location>
        <begin position="41"/>
        <end position="64"/>
    </location>
</feature>
<evidence type="ECO:0000313" key="2">
    <source>
        <dbReference type="EMBL" id="WWD09170.1"/>
    </source>
</evidence>
<accession>A0AAX4KRX9</accession>
<organism evidence="2 3">
    <name type="scientific">Kwoniella europaea PYCC6329</name>
    <dbReference type="NCBI Taxonomy" id="1423913"/>
    <lineage>
        <taxon>Eukaryota</taxon>
        <taxon>Fungi</taxon>
        <taxon>Dikarya</taxon>
        <taxon>Basidiomycota</taxon>
        <taxon>Agaricomycotina</taxon>
        <taxon>Tremellomycetes</taxon>
        <taxon>Tremellales</taxon>
        <taxon>Cryptococcaceae</taxon>
        <taxon>Kwoniella</taxon>
    </lineage>
</organism>
<keyword evidence="3" id="KW-1185">Reference proteome</keyword>
<dbReference type="GeneID" id="91106093"/>
<name>A0AAX4KRX9_9TREE</name>